<evidence type="ECO:0000313" key="2">
    <source>
        <dbReference type="Proteomes" id="UP001165960"/>
    </source>
</evidence>
<organism evidence="1 2">
    <name type="scientific">Entomophthora muscae</name>
    <dbReference type="NCBI Taxonomy" id="34485"/>
    <lineage>
        <taxon>Eukaryota</taxon>
        <taxon>Fungi</taxon>
        <taxon>Fungi incertae sedis</taxon>
        <taxon>Zoopagomycota</taxon>
        <taxon>Entomophthoromycotina</taxon>
        <taxon>Entomophthoromycetes</taxon>
        <taxon>Entomophthorales</taxon>
        <taxon>Entomophthoraceae</taxon>
        <taxon>Entomophthora</taxon>
    </lineage>
</organism>
<keyword evidence="2" id="KW-1185">Reference proteome</keyword>
<evidence type="ECO:0000313" key="1">
    <source>
        <dbReference type="EMBL" id="KAJ9065551.1"/>
    </source>
</evidence>
<reference evidence="1" key="1">
    <citation type="submission" date="2022-04" db="EMBL/GenBank/DDBJ databases">
        <title>Genome of the entomopathogenic fungus Entomophthora muscae.</title>
        <authorList>
            <person name="Elya C."/>
            <person name="Lovett B.R."/>
            <person name="Lee E."/>
            <person name="Macias A.M."/>
            <person name="Hajek A.E."/>
            <person name="De Bivort B.L."/>
            <person name="Kasson M.T."/>
            <person name="De Fine Licht H.H."/>
            <person name="Stajich J.E."/>
        </authorList>
    </citation>
    <scope>NUCLEOTIDE SEQUENCE</scope>
    <source>
        <strain evidence="1">Berkeley</strain>
    </source>
</reference>
<name>A0ACC2ST35_9FUNG</name>
<accession>A0ACC2ST35</accession>
<gene>
    <name evidence="1" type="ORF">DSO57_1018269</name>
</gene>
<comment type="caution">
    <text evidence="1">The sequence shown here is derived from an EMBL/GenBank/DDBJ whole genome shotgun (WGS) entry which is preliminary data.</text>
</comment>
<dbReference type="EMBL" id="QTSX02004339">
    <property type="protein sequence ID" value="KAJ9065551.1"/>
    <property type="molecule type" value="Genomic_DNA"/>
</dbReference>
<proteinExistence type="predicted"/>
<sequence>MPEHDWSYTVVRNALLYKFGSIAWVTERKNEFLIISFKKDKTIADFADQFYLEAQILTGSGLLTVHDAHIALRAAVKSYEALYRTLMPAFQYKCTLDDMVCYLRQCSNMFGPPNVGTKPCYQFPRTFRGRPQH</sequence>
<protein>
    <submittedName>
        <fullName evidence="1">Uncharacterized protein</fullName>
    </submittedName>
</protein>
<dbReference type="Proteomes" id="UP001165960">
    <property type="component" value="Unassembled WGS sequence"/>
</dbReference>